<proteinExistence type="predicted"/>
<dbReference type="EMBL" id="FOIL01000015">
    <property type="protein sequence ID" value="SET37750.1"/>
    <property type="molecule type" value="Genomic_DNA"/>
</dbReference>
<dbReference type="AlphaFoldDB" id="A0A1I0DYW2"/>
<reference evidence="2 3" key="1">
    <citation type="submission" date="2016-10" db="EMBL/GenBank/DDBJ databases">
        <authorList>
            <person name="de Groot N.N."/>
        </authorList>
    </citation>
    <scope>NUCLEOTIDE SEQUENCE [LARGE SCALE GENOMIC DNA]</scope>
    <source>
        <strain evidence="2 3">KH1P1</strain>
    </source>
</reference>
<organism evidence="2 3">
    <name type="scientific">[Clostridium] aminophilum</name>
    <dbReference type="NCBI Taxonomy" id="1526"/>
    <lineage>
        <taxon>Bacteria</taxon>
        <taxon>Bacillati</taxon>
        <taxon>Bacillota</taxon>
        <taxon>Clostridia</taxon>
        <taxon>Lachnospirales</taxon>
        <taxon>Lachnospiraceae</taxon>
    </lineage>
</organism>
<evidence type="ECO:0000313" key="2">
    <source>
        <dbReference type="EMBL" id="SET37750.1"/>
    </source>
</evidence>
<dbReference type="Proteomes" id="UP000199820">
    <property type="component" value="Unassembled WGS sequence"/>
</dbReference>
<dbReference type="RefSeq" id="WP_074649252.1">
    <property type="nucleotide sequence ID" value="NZ_FOIL01000015.1"/>
</dbReference>
<evidence type="ECO:0000256" key="1">
    <source>
        <dbReference type="SAM" id="MobiDB-lite"/>
    </source>
</evidence>
<protein>
    <submittedName>
        <fullName evidence="2">Uncharacterized protein</fullName>
    </submittedName>
</protein>
<name>A0A1I0DYW2_9FIRM</name>
<sequence length="144" mass="16228">MYRQAPMRKPNRRYIPVAAAACLFALSAALYGSWIFSPKQQAERAVREYYTYSAEKPVPDFLRGEEGAQRVFVRGVELEEDPSSDGTETGQESSYRYRAEYTVALEKGNHTVTPLIEKTASGRVVTGENRKQWTVAEMLPAEIS</sequence>
<dbReference type="OrthoDB" id="9878569at2"/>
<feature type="region of interest" description="Disordered" evidence="1">
    <location>
        <begin position="76"/>
        <end position="95"/>
    </location>
</feature>
<dbReference type="STRING" id="1526.SAMN02910262_02611"/>
<accession>A0A1I0DYW2</accession>
<evidence type="ECO:0000313" key="3">
    <source>
        <dbReference type="Proteomes" id="UP000199820"/>
    </source>
</evidence>
<keyword evidence="3" id="KW-1185">Reference proteome</keyword>
<gene>
    <name evidence="2" type="ORF">SAMN04487771_101533</name>
</gene>
<feature type="compositionally biased region" description="Polar residues" evidence="1">
    <location>
        <begin position="84"/>
        <end position="94"/>
    </location>
</feature>